<comment type="similarity">
    <text evidence="2 10">Belongs to the Tom20 family.</text>
</comment>
<comment type="subcellular location">
    <subcellularLocation>
        <location evidence="1">Mitochondrion outer membrane</location>
        <topology evidence="1">Single-pass membrane protein</topology>
    </subcellularLocation>
</comment>
<comment type="caution">
    <text evidence="12">The sequence shown here is derived from an EMBL/GenBank/DDBJ whole genome shotgun (WGS) entry which is preliminary data.</text>
</comment>
<keyword evidence="13" id="KW-1185">Reference proteome</keyword>
<name>A0A507EN33_9FUNG</name>
<dbReference type="Pfam" id="PF02064">
    <property type="entry name" value="MAS20"/>
    <property type="match status" value="1"/>
</dbReference>
<proteinExistence type="inferred from homology"/>
<dbReference type="PIRSF" id="PIRSF037707">
    <property type="entry name" value="MAS20_rcpt"/>
    <property type="match status" value="1"/>
</dbReference>
<gene>
    <name evidence="12" type="ORF">CcCBS67573_g08199</name>
</gene>
<accession>A0A507EN33</accession>
<evidence type="ECO:0000256" key="8">
    <source>
        <dbReference type="ARBA" id="ARBA00023128"/>
    </source>
</evidence>
<dbReference type="Proteomes" id="UP000320333">
    <property type="component" value="Unassembled WGS sequence"/>
</dbReference>
<dbReference type="PANTHER" id="PTHR12430">
    <property type="entry name" value="MITOCHONDRIAL IMPORT RECEPTOR SUBUNIT TOM20"/>
    <property type="match status" value="1"/>
</dbReference>
<evidence type="ECO:0000256" key="9">
    <source>
        <dbReference type="ARBA" id="ARBA00023136"/>
    </source>
</evidence>
<evidence type="ECO:0000256" key="10">
    <source>
        <dbReference type="PIRNR" id="PIRNR037707"/>
    </source>
</evidence>
<keyword evidence="4" id="KW-0812">Transmembrane</keyword>
<dbReference type="PRINTS" id="PR00351">
    <property type="entry name" value="OM20RECEPTOR"/>
</dbReference>
<dbReference type="GO" id="GO:0008320">
    <property type="term" value="F:protein transmembrane transporter activity"/>
    <property type="evidence" value="ECO:0007669"/>
    <property type="project" value="TreeGrafter"/>
</dbReference>
<dbReference type="GO" id="GO:0005742">
    <property type="term" value="C:mitochondrial outer membrane translocase complex"/>
    <property type="evidence" value="ECO:0007669"/>
    <property type="project" value="UniProtKB-UniRule"/>
</dbReference>
<evidence type="ECO:0000256" key="1">
    <source>
        <dbReference type="ARBA" id="ARBA00004572"/>
    </source>
</evidence>
<evidence type="ECO:0008006" key="14">
    <source>
        <dbReference type="Google" id="ProtNLM"/>
    </source>
</evidence>
<feature type="compositionally biased region" description="Basic and acidic residues" evidence="11">
    <location>
        <begin position="159"/>
        <end position="169"/>
    </location>
</feature>
<evidence type="ECO:0000256" key="6">
    <source>
        <dbReference type="ARBA" id="ARBA00022927"/>
    </source>
</evidence>
<evidence type="ECO:0000256" key="3">
    <source>
        <dbReference type="ARBA" id="ARBA00022448"/>
    </source>
</evidence>
<dbReference type="Gene3D" id="1.20.960.10">
    <property type="entry name" value="Mitochondrial outer membrane translocase complex, subunit Tom20 domain"/>
    <property type="match status" value="1"/>
</dbReference>
<evidence type="ECO:0000256" key="4">
    <source>
        <dbReference type="ARBA" id="ARBA00022692"/>
    </source>
</evidence>
<dbReference type="GO" id="GO:0006886">
    <property type="term" value="P:intracellular protein transport"/>
    <property type="evidence" value="ECO:0007669"/>
    <property type="project" value="InterPro"/>
</dbReference>
<keyword evidence="9 10" id="KW-0472">Membrane</keyword>
<keyword evidence="7" id="KW-1133">Transmembrane helix</keyword>
<sequence length="169" mass="18766">MVTSTQIALAAGALFAGYAIYFDQRRQRDPEFRRRLKHDRLLARKMQEQDQNASAGMEEAAVKAAMEALGLNDDKIPESEAEKQAYLTRNLQLGEQFLNQGPSHFKLAATCLFRALKVYPDPIKLLMAFQESVPPPVLDLIMQMMAAETPGAGASSAAPKEEKIQEILD</sequence>
<dbReference type="AlphaFoldDB" id="A0A507EN33"/>
<dbReference type="GO" id="GO:0030943">
    <property type="term" value="F:mitochondrion targeting sequence binding"/>
    <property type="evidence" value="ECO:0007669"/>
    <property type="project" value="TreeGrafter"/>
</dbReference>
<protein>
    <recommendedName>
        <fullName evidence="14">Mitochondrial import receptor subunit TOM20</fullName>
    </recommendedName>
</protein>
<evidence type="ECO:0000256" key="7">
    <source>
        <dbReference type="ARBA" id="ARBA00022989"/>
    </source>
</evidence>
<dbReference type="EMBL" id="QEAP01000503">
    <property type="protein sequence ID" value="TPX65232.1"/>
    <property type="molecule type" value="Genomic_DNA"/>
</dbReference>
<dbReference type="InterPro" id="IPR002056">
    <property type="entry name" value="MAS20"/>
</dbReference>
<evidence type="ECO:0000256" key="2">
    <source>
        <dbReference type="ARBA" id="ARBA00005792"/>
    </source>
</evidence>
<dbReference type="PANTHER" id="PTHR12430:SF0">
    <property type="entry name" value="TRANSLOCASE OF OUTER MITOCHONDRIAL MEMBRANE 20"/>
    <property type="match status" value="1"/>
</dbReference>
<dbReference type="GO" id="GO:0030150">
    <property type="term" value="P:protein import into mitochondrial matrix"/>
    <property type="evidence" value="ECO:0007669"/>
    <property type="project" value="TreeGrafter"/>
</dbReference>
<dbReference type="InterPro" id="IPR023392">
    <property type="entry name" value="Tom20_dom_sf"/>
</dbReference>
<evidence type="ECO:0000313" key="12">
    <source>
        <dbReference type="EMBL" id="TPX65232.1"/>
    </source>
</evidence>
<dbReference type="GO" id="GO:0016031">
    <property type="term" value="P:tRNA import into mitochondrion"/>
    <property type="evidence" value="ECO:0007669"/>
    <property type="project" value="TreeGrafter"/>
</dbReference>
<keyword evidence="6" id="KW-0653">Protein transport</keyword>
<keyword evidence="8 10" id="KW-0496">Mitochondrion</keyword>
<dbReference type="STRING" id="246404.A0A507EN33"/>
<keyword evidence="5 10" id="KW-1000">Mitochondrion outer membrane</keyword>
<organism evidence="12 13">
    <name type="scientific">Chytriomyces confervae</name>
    <dbReference type="NCBI Taxonomy" id="246404"/>
    <lineage>
        <taxon>Eukaryota</taxon>
        <taxon>Fungi</taxon>
        <taxon>Fungi incertae sedis</taxon>
        <taxon>Chytridiomycota</taxon>
        <taxon>Chytridiomycota incertae sedis</taxon>
        <taxon>Chytridiomycetes</taxon>
        <taxon>Chytridiales</taxon>
        <taxon>Chytriomycetaceae</taxon>
        <taxon>Chytriomyces</taxon>
    </lineage>
</organism>
<dbReference type="GO" id="GO:0006605">
    <property type="term" value="P:protein targeting"/>
    <property type="evidence" value="ECO:0007669"/>
    <property type="project" value="InterPro"/>
</dbReference>
<keyword evidence="3" id="KW-0813">Transport</keyword>
<evidence type="ECO:0000256" key="5">
    <source>
        <dbReference type="ARBA" id="ARBA00022787"/>
    </source>
</evidence>
<evidence type="ECO:0000313" key="13">
    <source>
        <dbReference type="Proteomes" id="UP000320333"/>
    </source>
</evidence>
<dbReference type="SUPFAM" id="SSF47157">
    <property type="entry name" value="Mitochondrial import receptor subunit Tom20"/>
    <property type="match status" value="1"/>
</dbReference>
<reference evidence="12 13" key="1">
    <citation type="journal article" date="2019" name="Sci. Rep.">
        <title>Comparative genomics of chytrid fungi reveal insights into the obligate biotrophic and pathogenic lifestyle of Synchytrium endobioticum.</title>
        <authorList>
            <person name="van de Vossenberg B.T.L.H."/>
            <person name="Warris S."/>
            <person name="Nguyen H.D.T."/>
            <person name="van Gent-Pelzer M.P.E."/>
            <person name="Joly D.L."/>
            <person name="van de Geest H.C."/>
            <person name="Bonants P.J.M."/>
            <person name="Smith D.S."/>
            <person name="Levesque C.A."/>
            <person name="van der Lee T.A.J."/>
        </authorList>
    </citation>
    <scope>NUCLEOTIDE SEQUENCE [LARGE SCALE GENOMIC DNA]</scope>
    <source>
        <strain evidence="12 13">CBS 675.73</strain>
    </source>
</reference>
<evidence type="ECO:0000256" key="11">
    <source>
        <dbReference type="SAM" id="MobiDB-lite"/>
    </source>
</evidence>
<dbReference type="OrthoDB" id="2154253at2759"/>
<feature type="region of interest" description="Disordered" evidence="11">
    <location>
        <begin position="149"/>
        <end position="169"/>
    </location>
</feature>